<evidence type="ECO:0000313" key="5">
    <source>
        <dbReference type="EMBL" id="GAA5801888.1"/>
    </source>
</evidence>
<dbReference type="PANTHER" id="PTHR10194">
    <property type="entry name" value="RAS GTPASE-ACTIVATING PROTEINS"/>
    <property type="match status" value="1"/>
</dbReference>
<proteinExistence type="predicted"/>
<keyword evidence="6" id="KW-1185">Reference proteome</keyword>
<dbReference type="Pfam" id="PF13716">
    <property type="entry name" value="CRAL_TRIO_2"/>
    <property type="match status" value="1"/>
</dbReference>
<evidence type="ECO:0000313" key="6">
    <source>
        <dbReference type="Proteomes" id="UP001476247"/>
    </source>
</evidence>
<dbReference type="EMBL" id="BAABUJ010000020">
    <property type="protein sequence ID" value="GAA5801888.1"/>
    <property type="molecule type" value="Genomic_DNA"/>
</dbReference>
<evidence type="ECO:0000259" key="4">
    <source>
        <dbReference type="PROSITE" id="PS50018"/>
    </source>
</evidence>
<evidence type="ECO:0000256" key="1">
    <source>
        <dbReference type="ARBA" id="ARBA00022468"/>
    </source>
</evidence>
<dbReference type="InterPro" id="IPR001251">
    <property type="entry name" value="CRAL-TRIO_dom"/>
</dbReference>
<dbReference type="Pfam" id="PF00616">
    <property type="entry name" value="RasGAP"/>
    <property type="match status" value="1"/>
</dbReference>
<dbReference type="InterPro" id="IPR008936">
    <property type="entry name" value="Rho_GTPase_activation_prot"/>
</dbReference>
<sequence length="2687" mass="303432">MRANAKLIVSLIKRVEVRLPINNTGRTIESLEQDSITQQTVAAIIELSVYKLPVIINQLALVLESVSKNIQPSAQTSTDPYIPFDVLQSQLFIIRLLSACLQHHWTWYKKQSVRISRETNVTVEAEAAAAATGAYNDTSGNTTTNSSCSTLSERPVVPNHSLKDDVQIDPPPLDEALVTFLLVLMSRFLSQMHVIEERNDQVSLLSTEHTNETLATATKVDPQALEYIREIYTTSGKVLYYVSASNWGSYYAKIKNAVNILGAVSESSELNPPEVRILAFACLNIPKLHTVLSDLSPYFLNMKIQGKMLFAKMMRMAIWKWMEMKPSQFAEICASSSRPLAGSEILFDMCNVSADSSRKKSVLWPLQTILLALTPDLLVQAFLDDRGLQNRRTGFPRQLKKALQASRTQEIAAVCYVDLCKAASYISPNEDTILRHIAADVEDILQEKIWDFARTSAVDSISSSLGYSISHQALVTDYFLARLCLNTKKTLSTLVPTLLEEDVPTVFKQAFINSCLTVILEEKTLPWNPTINSMYDSICAPLRRIFVQTVKVELSSTPSRSDISNQTSGSKKLNGGGDKKNQNIAALLQSILKLFKLDPLCALLGGSEDNVRVDENAGIMTSMINLMKHNDRRVRRSAIDCLIQLHDPSIIKHWGPSSTLLFNFWRISSQTVLSMARQILDNRQNEDLLKSLLESLAKILISRNIFLSGIMETTHEITDSHDRLQASVTLEIALLVTLCSPIPDICSIATKCLGHMCTEAKMVDEDSVVDTASRISQGMTAFSHNIEIYEDLAYEEPVIQGGRKTPFVGRKAQQKRVRKYLRMITTPTPGILTSWEEVWKRWKILTQVVSRFGMDSLRDLNDMSNLTVTSTSSVKKIGGLVRHEKLRSSSVRTAVAPVPVGRIETDDEKQTEWQNYTGFLAALGGCRLAADLIDEDYMDEKRSKAGESRIASPNKPIVMIEKFVVEMIDLLTSDNVVIREGVKDTLGGDLSPALYAILFRHLEINMANCFNANGEVVCDNTNTLFVEQAVLVLKMILDRLVDPNDCLLSTDFSTLIIQFANYINRLPHENYTTMRIMIMMCHLTEVLMLKKEQVVVRDDVRVRNKLLEIIVEWTSDFTLRVMNKSTVVSTNSQNKEVQRDLDQVCLKAIVTILHKLPLQSTEVQTRDTDRTSGKNRLFQKYFVFFTQLLDRCHRYEAEANTVVLPGSSVSIKSHRDLHNLSIKPSDSYQYWGPLKESAVNAISNLLNANVDSGLKSTLAMGYHEDARTRTAFMQVLTNILNQGAQFDTLAESIITDRYEKLADILVESDIEVALSLCDVCPAGDASGVAEVLLNCFESRRKVMVLLKAIIDREVYSTEQEATLFRGTNMATRTLSIFARETCTDYIRFTLQPALEKINALPEENTTWEMDPQKVGPNETILKNKQNVCRATEILLDAICNSTPNAPIMFRRELALVVDAVNKRFPDASKTSVGGFVFLRLFNPVILTPENSGFSKQYIPRSKTIRRLLLQATRMMQNLANNMMFGAKETHLISLNDFITGNLYRVASFLREISIVPENVLNEDIRTTRMDIVSFKNLHRYLSENLDKISRDLSVRRARSSTDTQKLLEWKRTMDKFSNLLAQLGAPCEMAQSELNTSRNYALVNSNNYYSEFMRRNKHRDISDLNSLNVFYQSGVSKEGRPVFYFITRNVIGESFDYELLLYFMLRIMEPHLNQPFELLFDLTRFCEDVEIPIHWLNQFFQLVFSEMNDYLVTLHLFNPNFHMQRYIRKLPRLLTNKLVKRTKFAITITELSSFIALSEIRLPKDSYEVEKEMGMTITNAYLITSFKTFIPVTIKIGSEYFQVTTIREQEIFWSLNTILNNVYNLNDLVDVFLPAIPASKKATGDGEMHITHDSGKETMVLSVPNRDAVYKYLIGRKKSFDTHLTDRNHGIRPTDVPGRILNMALLNIGSDDPALRLTAYNLLYSLCSSFRFAINTQLMNARDLCIPYNSVNFIVRTSEYLAVTETHLTLEFLNECILGFNRSSSEPSRRILTLEYMVPWLKNLVQFTYAPNGKEAAKVKDVIRSLITITAEKSSAYPHIQKNIWKTLREIDELHNLVLDALIQFSVENGIGSPQAEAIADTLVTMNSNAIRGKVVNRLRRVLQSTSQNCRQTLIKHQAWHEIGCLIRFLLTLSFYTEDVEMPYVAETFHIIALVVSTGPTFIRSSVHELVVNGIHALVTNKSIRPENRKKLKYVLDDVCDGKYRVHFGLSKAYANAFTITEDTMTDNVENMSLSSLEIIVRLLLDATNYAAPTIDMANTWHARWMSLVTSMTFQFNPALQPRSFVILGCLAQDEIDDDLLFQILIVLRNELARFKESDPYLIISILMCLTNIIDNLSANSRYLKPMFWLAIAMIQMNHNSIFSHAVKLLHAVLRTLDAHKYFDNRSVESVLMDSRATFSVISQEIDGAAGLSFDTQFSFAVAGALLKGFKYSDAREIIFMCLTTFLEIETKSSKTSSTIDARCLGYLCGLLPFAAKNDALRELLRLAGIHDIDVDSFTLPSQLYAMIWRVIEIPNNTTGILLVSSLVGMISLAENEAERLFLYGFLSRAAVSTPEVFALVYDSLIPKMNSIVVSSDNITLIEAVKDILITACSEPAFNINEKLSHQRLYLDQIGFSALGEINFGSMNASTVVSAGLISELLRLICE</sequence>
<evidence type="ECO:0000256" key="3">
    <source>
        <dbReference type="SAM" id="MobiDB-lite"/>
    </source>
</evidence>
<dbReference type="InterPro" id="IPR039360">
    <property type="entry name" value="Ras_GTPase"/>
</dbReference>
<organism evidence="5 6">
    <name type="scientific">Helicostylum pulchrum</name>
    <dbReference type="NCBI Taxonomy" id="562976"/>
    <lineage>
        <taxon>Eukaryota</taxon>
        <taxon>Fungi</taxon>
        <taxon>Fungi incertae sedis</taxon>
        <taxon>Mucoromycota</taxon>
        <taxon>Mucoromycotina</taxon>
        <taxon>Mucoromycetes</taxon>
        <taxon>Mucorales</taxon>
        <taxon>Mucorineae</taxon>
        <taxon>Mucoraceae</taxon>
        <taxon>Helicostylum</taxon>
    </lineage>
</organism>
<feature type="compositionally biased region" description="Polar residues" evidence="3">
    <location>
        <begin position="558"/>
        <end position="571"/>
    </location>
</feature>
<keyword evidence="2" id="KW-0597">Phosphoprotein</keyword>
<protein>
    <recommendedName>
        <fullName evidence="4">Ras-GAP domain-containing protein</fullName>
    </recommendedName>
</protein>
<evidence type="ECO:0000256" key="2">
    <source>
        <dbReference type="ARBA" id="ARBA00022553"/>
    </source>
</evidence>
<dbReference type="Proteomes" id="UP001476247">
    <property type="component" value="Unassembled WGS sequence"/>
</dbReference>
<dbReference type="InterPro" id="IPR036865">
    <property type="entry name" value="CRAL-TRIO_dom_sf"/>
</dbReference>
<dbReference type="Gene3D" id="2.30.29.30">
    <property type="entry name" value="Pleckstrin-homology domain (PH domain)/Phosphotyrosine-binding domain (PTB)"/>
    <property type="match status" value="1"/>
</dbReference>
<dbReference type="InterPro" id="IPR011993">
    <property type="entry name" value="PH-like_dom_sf"/>
</dbReference>
<reference evidence="5 6" key="1">
    <citation type="submission" date="2024-04" db="EMBL/GenBank/DDBJ databases">
        <title>genome sequences of Mucor flavus KT1a and Helicostylum pulchrum KT1b strains isolation_sourced from the surface of a dry-aged beef.</title>
        <authorList>
            <person name="Toyotome T."/>
            <person name="Hosono M."/>
            <person name="Torimaru M."/>
            <person name="Fukuda K."/>
            <person name="Mikami N."/>
        </authorList>
    </citation>
    <scope>NUCLEOTIDE SEQUENCE [LARGE SCALE GENOMIC DNA]</scope>
    <source>
        <strain evidence="5 6">KT1b</strain>
    </source>
</reference>
<dbReference type="Gene3D" id="3.40.525.10">
    <property type="entry name" value="CRAL-TRIO lipid binding domain"/>
    <property type="match status" value="1"/>
</dbReference>
<feature type="domain" description="Ras-GAP" evidence="4">
    <location>
        <begin position="1324"/>
        <end position="1520"/>
    </location>
</feature>
<dbReference type="PROSITE" id="PS00509">
    <property type="entry name" value="RAS_GTPASE_ACTIV_1"/>
    <property type="match status" value="1"/>
</dbReference>
<dbReference type="SUPFAM" id="SSF48371">
    <property type="entry name" value="ARM repeat"/>
    <property type="match status" value="2"/>
</dbReference>
<accession>A0ABP9Y4W6</accession>
<dbReference type="CDD" id="cd00170">
    <property type="entry name" value="SEC14"/>
    <property type="match status" value="1"/>
</dbReference>
<dbReference type="InterPro" id="IPR023152">
    <property type="entry name" value="RasGAP_CS"/>
</dbReference>
<dbReference type="PROSITE" id="PS50018">
    <property type="entry name" value="RAS_GTPASE_ACTIV_2"/>
    <property type="match status" value="1"/>
</dbReference>
<comment type="caution">
    <text evidence="5">The sequence shown here is derived from an EMBL/GenBank/DDBJ whole genome shotgun (WGS) entry which is preliminary data.</text>
</comment>
<dbReference type="PANTHER" id="PTHR10194:SF142">
    <property type="entry name" value="NEUROFIBROMIN"/>
    <property type="match status" value="1"/>
</dbReference>
<dbReference type="SMART" id="SM00323">
    <property type="entry name" value="RasGAP"/>
    <property type="match status" value="1"/>
</dbReference>
<name>A0ABP9Y4W6_9FUNG</name>
<keyword evidence="1" id="KW-0343">GTPase activation</keyword>
<feature type="region of interest" description="Disordered" evidence="3">
    <location>
        <begin position="558"/>
        <end position="577"/>
    </location>
</feature>
<gene>
    <name evidence="5" type="ORF">HPULCUR_007345</name>
</gene>
<dbReference type="Gene3D" id="1.10.506.10">
    <property type="entry name" value="GTPase Activation - p120gap, domain 1"/>
    <property type="match status" value="2"/>
</dbReference>
<dbReference type="InterPro" id="IPR001936">
    <property type="entry name" value="RasGAP_dom"/>
</dbReference>
<dbReference type="SUPFAM" id="SSF48350">
    <property type="entry name" value="GTPase activation domain, GAP"/>
    <property type="match status" value="1"/>
</dbReference>
<dbReference type="InterPro" id="IPR016024">
    <property type="entry name" value="ARM-type_fold"/>
</dbReference>